<proteinExistence type="predicted"/>
<keyword evidence="3 5" id="KW-1133">Transmembrane helix</keyword>
<feature type="transmembrane region" description="Helical" evidence="5">
    <location>
        <begin position="403"/>
        <end position="420"/>
    </location>
</feature>
<feature type="transmembrane region" description="Helical" evidence="5">
    <location>
        <begin position="250"/>
        <end position="266"/>
    </location>
</feature>
<evidence type="ECO:0000256" key="2">
    <source>
        <dbReference type="ARBA" id="ARBA00022692"/>
    </source>
</evidence>
<evidence type="ECO:0000259" key="6">
    <source>
        <dbReference type="Pfam" id="PF04932"/>
    </source>
</evidence>
<evidence type="ECO:0000256" key="4">
    <source>
        <dbReference type="ARBA" id="ARBA00023136"/>
    </source>
</evidence>
<evidence type="ECO:0000313" key="7">
    <source>
        <dbReference type="EMBL" id="WEK45586.1"/>
    </source>
</evidence>
<keyword evidence="4 5" id="KW-0472">Membrane</keyword>
<dbReference type="Proteomes" id="UP001218362">
    <property type="component" value="Chromosome"/>
</dbReference>
<organism evidence="7 8">
    <name type="scientific">Candidatus Andeanibacterium colombiense</name>
    <dbReference type="NCBI Taxonomy" id="3121345"/>
    <lineage>
        <taxon>Bacteria</taxon>
        <taxon>Pseudomonadati</taxon>
        <taxon>Pseudomonadota</taxon>
        <taxon>Alphaproteobacteria</taxon>
        <taxon>Sphingomonadales</taxon>
        <taxon>Sphingomonadaceae</taxon>
        <taxon>Candidatus Andeanibacterium</taxon>
    </lineage>
</organism>
<name>A0AAJ5X4Q3_9SPHN</name>
<evidence type="ECO:0000256" key="5">
    <source>
        <dbReference type="SAM" id="Phobius"/>
    </source>
</evidence>
<dbReference type="InterPro" id="IPR007016">
    <property type="entry name" value="O-antigen_ligase-rel_domated"/>
</dbReference>
<accession>A0AAJ5X4Q3</accession>
<feature type="transmembrane region" description="Helical" evidence="5">
    <location>
        <begin position="225"/>
        <end position="244"/>
    </location>
</feature>
<dbReference type="Pfam" id="PF04932">
    <property type="entry name" value="Wzy_C"/>
    <property type="match status" value="1"/>
</dbReference>
<feature type="transmembrane region" description="Helical" evidence="5">
    <location>
        <begin position="39"/>
        <end position="55"/>
    </location>
</feature>
<reference evidence="7" key="1">
    <citation type="submission" date="2023-03" db="EMBL/GenBank/DDBJ databases">
        <title>Andean soil-derived lignocellulolytic bacterial consortium as a source of novel taxa and putative plastic-active enzymes.</title>
        <authorList>
            <person name="Diaz-Garcia L."/>
            <person name="Chuvochina M."/>
            <person name="Feuerriegel G."/>
            <person name="Bunk B."/>
            <person name="Sproer C."/>
            <person name="Streit W.R."/>
            <person name="Rodriguez L.M."/>
            <person name="Overmann J."/>
            <person name="Jimenez D.J."/>
        </authorList>
    </citation>
    <scope>NUCLEOTIDE SEQUENCE</scope>
    <source>
        <strain evidence="7">MAG 26</strain>
    </source>
</reference>
<keyword evidence="7" id="KW-0436">Ligase</keyword>
<dbReference type="PANTHER" id="PTHR37422:SF21">
    <property type="entry name" value="EXOQ-LIKE PROTEIN"/>
    <property type="match status" value="1"/>
</dbReference>
<evidence type="ECO:0000313" key="8">
    <source>
        <dbReference type="Proteomes" id="UP001218362"/>
    </source>
</evidence>
<dbReference type="InterPro" id="IPR051533">
    <property type="entry name" value="WaaL-like"/>
</dbReference>
<evidence type="ECO:0000256" key="1">
    <source>
        <dbReference type="ARBA" id="ARBA00004141"/>
    </source>
</evidence>
<gene>
    <name evidence="7" type="ORF">P0Y56_11150</name>
</gene>
<feature type="transmembrane region" description="Helical" evidence="5">
    <location>
        <begin position="122"/>
        <end position="142"/>
    </location>
</feature>
<feature type="transmembrane region" description="Helical" evidence="5">
    <location>
        <begin position="67"/>
        <end position="85"/>
    </location>
</feature>
<feature type="transmembrane region" description="Helical" evidence="5">
    <location>
        <begin position="196"/>
        <end position="213"/>
    </location>
</feature>
<feature type="transmembrane region" description="Helical" evidence="5">
    <location>
        <begin position="371"/>
        <end position="391"/>
    </location>
</feature>
<feature type="transmembrane region" description="Helical" evidence="5">
    <location>
        <begin position="149"/>
        <end position="169"/>
    </location>
</feature>
<evidence type="ECO:0000256" key="3">
    <source>
        <dbReference type="ARBA" id="ARBA00022989"/>
    </source>
</evidence>
<dbReference type="KEGG" id="acob:P0Y56_11150"/>
<feature type="transmembrane region" description="Helical" evidence="5">
    <location>
        <begin position="278"/>
        <end position="296"/>
    </location>
</feature>
<sequence>MIRLPLFDSARRHAAIAAVLLILALALGGGGSPSPDSELAIELLAGVAALAWLWQRGAIRVPTDGKLWLVAAAVVLLPLIQLIPLPPSIWHALPGRATEVAALRLVGAENSWQPLTTSLPRTLASLLAVMPPVILLLMTGALRPSERRWLVAATVAMVLLSALIGAMQLGGGESGPRFYDQSPPSLVLGFQANRNSTADVMLIGLLALAAFWAGRDRTPKRPPSLAANAGLAGAAAALIALACILTSSRAGLLLLLPTLAAAWALVADTEQRPWQRFLPAIAAAGFVMAIGALLLGHNPAIERVAARFSMTDPPRELLWDRTVYAIGQYWPVGSGMGTFVPSYLAFEPLEDLDPSVPNRAHNDFLELTLEAGVLGLALLALTAALVGWMAYRAWRDRPEDRGQVGFGFAALGIIALHSLADYPMRSISLASLAAVAAGMLAAPPRPRREQDHVKA</sequence>
<keyword evidence="2 5" id="KW-0812">Transmembrane</keyword>
<protein>
    <submittedName>
        <fullName evidence="7">O-antigen ligase family protein</fullName>
    </submittedName>
</protein>
<dbReference type="PANTHER" id="PTHR37422">
    <property type="entry name" value="TEICHURONIC ACID BIOSYNTHESIS PROTEIN TUAE"/>
    <property type="match status" value="1"/>
</dbReference>
<feature type="domain" description="O-antigen ligase-related" evidence="6">
    <location>
        <begin position="234"/>
        <end position="379"/>
    </location>
</feature>
<dbReference type="EMBL" id="CP119316">
    <property type="protein sequence ID" value="WEK45586.1"/>
    <property type="molecule type" value="Genomic_DNA"/>
</dbReference>
<dbReference type="AlphaFoldDB" id="A0AAJ5X4Q3"/>
<dbReference type="GO" id="GO:0016874">
    <property type="term" value="F:ligase activity"/>
    <property type="evidence" value="ECO:0007669"/>
    <property type="project" value="UniProtKB-KW"/>
</dbReference>
<dbReference type="GO" id="GO:0016020">
    <property type="term" value="C:membrane"/>
    <property type="evidence" value="ECO:0007669"/>
    <property type="project" value="UniProtKB-SubCell"/>
</dbReference>
<comment type="subcellular location">
    <subcellularLocation>
        <location evidence="1">Membrane</location>
        <topology evidence="1">Multi-pass membrane protein</topology>
    </subcellularLocation>
</comment>